<dbReference type="RefSeq" id="WP_379258330.1">
    <property type="nucleotide sequence ID" value="NZ_JBHSVQ010000001.1"/>
</dbReference>
<dbReference type="Pfam" id="PF08282">
    <property type="entry name" value="Hydrolase_3"/>
    <property type="match status" value="1"/>
</dbReference>
<protein>
    <submittedName>
        <fullName evidence="1">HAD-IIB family hydrolase</fullName>
    </submittedName>
</protein>
<dbReference type="PANTHER" id="PTHR10000:SF55">
    <property type="entry name" value="5-AMINO-6-(5-PHOSPHO-D-RIBITYLAMINO)URACIL PHOSPHATASE YCSE"/>
    <property type="match status" value="1"/>
</dbReference>
<reference evidence="2" key="1">
    <citation type="journal article" date="2019" name="Int. J. Syst. Evol. Microbiol.">
        <title>The Global Catalogue of Microorganisms (GCM) 10K type strain sequencing project: providing services to taxonomists for standard genome sequencing and annotation.</title>
        <authorList>
            <consortium name="The Broad Institute Genomics Platform"/>
            <consortium name="The Broad Institute Genome Sequencing Center for Infectious Disease"/>
            <person name="Wu L."/>
            <person name="Ma J."/>
        </authorList>
    </citation>
    <scope>NUCLEOTIDE SEQUENCE [LARGE SCALE GENOMIC DNA]</scope>
    <source>
        <strain evidence="2">CCM 8725</strain>
    </source>
</reference>
<dbReference type="EMBL" id="JBHUKY010000013">
    <property type="protein sequence ID" value="MFD2409230.1"/>
    <property type="molecule type" value="Genomic_DNA"/>
</dbReference>
<accession>A0ABW5F2F8</accession>
<dbReference type="SUPFAM" id="SSF56784">
    <property type="entry name" value="HAD-like"/>
    <property type="match status" value="1"/>
</dbReference>
<dbReference type="NCBIfam" id="TIGR01484">
    <property type="entry name" value="HAD-SF-IIB"/>
    <property type="match status" value="1"/>
</dbReference>
<dbReference type="InterPro" id="IPR006379">
    <property type="entry name" value="HAD-SF_hydro_IIB"/>
</dbReference>
<dbReference type="InterPro" id="IPR036412">
    <property type="entry name" value="HAD-like_sf"/>
</dbReference>
<proteinExistence type="predicted"/>
<keyword evidence="2" id="KW-1185">Reference proteome</keyword>
<dbReference type="PROSITE" id="PS01228">
    <property type="entry name" value="COF_1"/>
    <property type="match status" value="1"/>
</dbReference>
<dbReference type="Gene3D" id="3.40.50.1000">
    <property type="entry name" value="HAD superfamily/HAD-like"/>
    <property type="match status" value="1"/>
</dbReference>
<dbReference type="Proteomes" id="UP001597448">
    <property type="component" value="Unassembled WGS sequence"/>
</dbReference>
<name>A0ABW5F2F8_9BACL</name>
<dbReference type="PANTHER" id="PTHR10000">
    <property type="entry name" value="PHOSPHOSERINE PHOSPHATASE"/>
    <property type="match status" value="1"/>
</dbReference>
<keyword evidence="1" id="KW-0378">Hydrolase</keyword>
<evidence type="ECO:0000313" key="1">
    <source>
        <dbReference type="EMBL" id="MFD2409230.1"/>
    </source>
</evidence>
<dbReference type="GO" id="GO:0016787">
    <property type="term" value="F:hydrolase activity"/>
    <property type="evidence" value="ECO:0007669"/>
    <property type="project" value="UniProtKB-KW"/>
</dbReference>
<organism evidence="1 2">
    <name type="scientific">Paenibacillus rhizoplanae</name>
    <dbReference type="NCBI Taxonomy" id="1917181"/>
    <lineage>
        <taxon>Bacteria</taxon>
        <taxon>Bacillati</taxon>
        <taxon>Bacillota</taxon>
        <taxon>Bacilli</taxon>
        <taxon>Bacillales</taxon>
        <taxon>Paenibacillaceae</taxon>
        <taxon>Paenibacillus</taxon>
    </lineage>
</organism>
<gene>
    <name evidence="1" type="ORF">ACFSX3_05080</name>
</gene>
<sequence length="72" mass="7793">MLIALDMDGTLLNAEGEISNENKEAILQAQRLGHIVIIATGRSYMDAERQLRLADLECPVVSLNGAVITLAE</sequence>
<evidence type="ECO:0000313" key="2">
    <source>
        <dbReference type="Proteomes" id="UP001597448"/>
    </source>
</evidence>
<comment type="caution">
    <text evidence="1">The sequence shown here is derived from an EMBL/GenBank/DDBJ whole genome shotgun (WGS) entry which is preliminary data.</text>
</comment>
<dbReference type="InterPro" id="IPR023214">
    <property type="entry name" value="HAD_sf"/>
</dbReference>